<dbReference type="PANTHER" id="PTHR28629:SF4">
    <property type="entry name" value="TRIOKINASE_FMN CYCLASE"/>
    <property type="match status" value="1"/>
</dbReference>
<evidence type="ECO:0000313" key="5">
    <source>
        <dbReference type="Proteomes" id="UP001175147"/>
    </source>
</evidence>
<dbReference type="SUPFAM" id="SSF101473">
    <property type="entry name" value="DhaL-like"/>
    <property type="match status" value="1"/>
</dbReference>
<dbReference type="Pfam" id="PF02734">
    <property type="entry name" value="Dak2"/>
    <property type="match status" value="1"/>
</dbReference>
<evidence type="ECO:0000313" key="4">
    <source>
        <dbReference type="EMBL" id="MDO7019621.1"/>
    </source>
</evidence>
<keyword evidence="1" id="KW-0808">Transferase</keyword>
<name>A0ABT8YVJ4_9SPIR</name>
<keyword evidence="5" id="KW-1185">Reference proteome</keyword>
<dbReference type="Proteomes" id="UP001175147">
    <property type="component" value="Unassembled WGS sequence"/>
</dbReference>
<accession>A0ABT8YVJ4</accession>
<dbReference type="EMBL" id="JAUPBM010000015">
    <property type="protein sequence ID" value="MDO7019621.1"/>
    <property type="molecule type" value="Genomic_DNA"/>
</dbReference>
<dbReference type="InterPro" id="IPR036117">
    <property type="entry name" value="DhaL_dom_sf"/>
</dbReference>
<organism evidence="4 5">
    <name type="scientific">Brachyspira innocens</name>
    <dbReference type="NCBI Taxonomy" id="13264"/>
    <lineage>
        <taxon>Bacteria</taxon>
        <taxon>Pseudomonadati</taxon>
        <taxon>Spirochaetota</taxon>
        <taxon>Spirochaetia</taxon>
        <taxon>Brachyspirales</taxon>
        <taxon>Brachyspiraceae</taxon>
        <taxon>Brachyspira</taxon>
    </lineage>
</organism>
<keyword evidence="2 4" id="KW-0418">Kinase</keyword>
<proteinExistence type="predicted"/>
<dbReference type="PROSITE" id="PS51480">
    <property type="entry name" value="DHAL"/>
    <property type="match status" value="1"/>
</dbReference>
<protein>
    <submittedName>
        <fullName evidence="4">Dihydroxyacetone kinase subunit DhaL</fullName>
    </submittedName>
</protein>
<dbReference type="GO" id="GO:0016301">
    <property type="term" value="F:kinase activity"/>
    <property type="evidence" value="ECO:0007669"/>
    <property type="project" value="UniProtKB-KW"/>
</dbReference>
<evidence type="ECO:0000259" key="3">
    <source>
        <dbReference type="PROSITE" id="PS51480"/>
    </source>
</evidence>
<dbReference type="InterPro" id="IPR050861">
    <property type="entry name" value="Dihydroxyacetone_Kinase"/>
</dbReference>
<dbReference type="SMART" id="SM01120">
    <property type="entry name" value="Dak2"/>
    <property type="match status" value="1"/>
</dbReference>
<reference evidence="4" key="1">
    <citation type="submission" date="2023-07" db="EMBL/GenBank/DDBJ databases">
        <title>Mucosal microbiota of week-old chicken and adult hens.</title>
        <authorList>
            <person name="Volf J."/>
            <person name="Karasova D."/>
            <person name="Crhanova M."/>
            <person name="Faldynova M."/>
            <person name="Prikrylova H."/>
            <person name="Zeman M."/>
            <person name="Babak V."/>
            <person name="Rajova J."/>
            <person name="Rychlik I."/>
        </authorList>
    </citation>
    <scope>NUCLEOTIDE SEQUENCE</scope>
    <source>
        <strain evidence="4">ET902</strain>
    </source>
</reference>
<dbReference type="Gene3D" id="1.25.40.340">
    <property type="match status" value="1"/>
</dbReference>
<evidence type="ECO:0000256" key="2">
    <source>
        <dbReference type="ARBA" id="ARBA00022777"/>
    </source>
</evidence>
<gene>
    <name evidence="4" type="primary">dhaL</name>
    <name evidence="4" type="ORF">Q5M86_02415</name>
</gene>
<dbReference type="InterPro" id="IPR004007">
    <property type="entry name" value="DhaL_dom"/>
</dbReference>
<dbReference type="PANTHER" id="PTHR28629">
    <property type="entry name" value="TRIOKINASE/FMN CYCLASE"/>
    <property type="match status" value="1"/>
</dbReference>
<evidence type="ECO:0000256" key="1">
    <source>
        <dbReference type="ARBA" id="ARBA00022679"/>
    </source>
</evidence>
<feature type="domain" description="DhaL" evidence="3">
    <location>
        <begin position="5"/>
        <end position="202"/>
    </location>
</feature>
<sequence length="204" mass="22176">MYNSIKIKEWLINLSKVYDENKDYLTKLDADIGDADHGINISRGFGFVREALNKDENASISSIFKQTAAMLIKNVGGASGPLYGTFFLNAVSVSSNKEELSLNDIAEIFNKGTNAVSALGKSKAGEKTMLDTLYPAAEAMKNNADNLENFKKEVLISAENGMKSTIDMIATKGRASYLGERSKGHQDAGAASSYMMIKELINIL</sequence>
<comment type="caution">
    <text evidence="4">The sequence shown here is derived from an EMBL/GenBank/DDBJ whole genome shotgun (WGS) entry which is preliminary data.</text>
</comment>
<dbReference type="InterPro" id="IPR012737">
    <property type="entry name" value="DhaK_L_YcgS"/>
</dbReference>
<dbReference type="RefSeq" id="WP_304384612.1">
    <property type="nucleotide sequence ID" value="NZ_JAUPBL010000014.1"/>
</dbReference>
<dbReference type="NCBIfam" id="TIGR02365">
    <property type="entry name" value="dha_L_ycgS"/>
    <property type="match status" value="1"/>
</dbReference>